<evidence type="ECO:0000259" key="7">
    <source>
        <dbReference type="Pfam" id="PF08281"/>
    </source>
</evidence>
<keyword evidence="9" id="KW-1185">Reference proteome</keyword>
<dbReference type="Gene3D" id="1.10.10.10">
    <property type="entry name" value="Winged helix-like DNA-binding domain superfamily/Winged helix DNA-binding domain"/>
    <property type="match status" value="1"/>
</dbReference>
<dbReference type="Gene3D" id="1.10.1740.10">
    <property type="match status" value="1"/>
</dbReference>
<evidence type="ECO:0000256" key="1">
    <source>
        <dbReference type="ARBA" id="ARBA00010641"/>
    </source>
</evidence>
<keyword evidence="3" id="KW-0731">Sigma factor</keyword>
<keyword evidence="5" id="KW-0804">Transcription</keyword>
<sequence>MTREDEIFEQLKSGNRDAVEELVQLYYGEILVYCRYHVPDPGMAEDAVQETFLKVFRYLDRYRHKGKFRAFLYQVAANTCVDLCRKARDNTLLPEIPCWDKGLDEEEEKEDFLLLLSCLPDDLREIVFLRFSQELKLREIGQVLNLPLRTVQSRLRKALKLLEKEMEERRWNMNE</sequence>
<dbReference type="InterPro" id="IPR013249">
    <property type="entry name" value="RNA_pol_sigma70_r4_t2"/>
</dbReference>
<dbReference type="CDD" id="cd06171">
    <property type="entry name" value="Sigma70_r4"/>
    <property type="match status" value="1"/>
</dbReference>
<evidence type="ECO:0000313" key="9">
    <source>
        <dbReference type="Proteomes" id="UP001305815"/>
    </source>
</evidence>
<dbReference type="Pfam" id="PF04542">
    <property type="entry name" value="Sigma70_r2"/>
    <property type="match status" value="1"/>
</dbReference>
<evidence type="ECO:0000256" key="2">
    <source>
        <dbReference type="ARBA" id="ARBA00023015"/>
    </source>
</evidence>
<dbReference type="Pfam" id="PF08281">
    <property type="entry name" value="Sigma70_r4_2"/>
    <property type="match status" value="1"/>
</dbReference>
<name>A0ABM8I5W5_9FIRM</name>
<gene>
    <name evidence="8" type="ORF">Lac1_27290</name>
</gene>
<evidence type="ECO:0000256" key="4">
    <source>
        <dbReference type="ARBA" id="ARBA00023125"/>
    </source>
</evidence>
<protein>
    <submittedName>
        <fullName evidence="8">Uncharacterized protein</fullName>
    </submittedName>
</protein>
<comment type="similarity">
    <text evidence="1">Belongs to the sigma-70 factor family. ECF subfamily.</text>
</comment>
<dbReference type="Proteomes" id="UP001305815">
    <property type="component" value="Chromosome"/>
</dbReference>
<evidence type="ECO:0000259" key="6">
    <source>
        <dbReference type="Pfam" id="PF04542"/>
    </source>
</evidence>
<dbReference type="InterPro" id="IPR013324">
    <property type="entry name" value="RNA_pol_sigma_r3/r4-like"/>
</dbReference>
<dbReference type="InterPro" id="IPR013325">
    <property type="entry name" value="RNA_pol_sigma_r2"/>
</dbReference>
<dbReference type="SUPFAM" id="SSF88946">
    <property type="entry name" value="Sigma2 domain of RNA polymerase sigma factors"/>
    <property type="match status" value="1"/>
</dbReference>
<evidence type="ECO:0000256" key="5">
    <source>
        <dbReference type="ARBA" id="ARBA00023163"/>
    </source>
</evidence>
<dbReference type="PANTHER" id="PTHR43133">
    <property type="entry name" value="RNA POLYMERASE ECF-TYPE SIGMA FACTO"/>
    <property type="match status" value="1"/>
</dbReference>
<evidence type="ECO:0000256" key="3">
    <source>
        <dbReference type="ARBA" id="ARBA00023082"/>
    </source>
</evidence>
<evidence type="ECO:0000313" key="8">
    <source>
        <dbReference type="EMBL" id="BDZ78546.1"/>
    </source>
</evidence>
<dbReference type="InterPro" id="IPR014284">
    <property type="entry name" value="RNA_pol_sigma-70_dom"/>
</dbReference>
<reference evidence="9" key="1">
    <citation type="journal article" date="2023" name="Int. J. Syst. Evol. Microbiol.">
        <title>Claveliimonas bilis gen. nov., sp. nov., deoxycholic acid-producing bacteria isolated from human faeces, and reclassification of Sellimonas monacensis Zenner et al. 2021 as Claveliimonas monacensis comb. nov.</title>
        <authorList>
            <person name="Hisatomi A."/>
            <person name="Kastawa N.W.E.P.G."/>
            <person name="Song I."/>
            <person name="Ohkuma M."/>
            <person name="Fukiya S."/>
            <person name="Sakamoto M."/>
        </authorList>
    </citation>
    <scope>NUCLEOTIDE SEQUENCE [LARGE SCALE GENOMIC DNA]</scope>
    <source>
        <strain evidence="9">12BBH14</strain>
    </source>
</reference>
<dbReference type="InterPro" id="IPR007627">
    <property type="entry name" value="RNA_pol_sigma70_r2"/>
</dbReference>
<keyword evidence="2" id="KW-0805">Transcription regulation</keyword>
<dbReference type="PANTHER" id="PTHR43133:SF8">
    <property type="entry name" value="RNA POLYMERASE SIGMA FACTOR HI_1459-RELATED"/>
    <property type="match status" value="1"/>
</dbReference>
<dbReference type="InterPro" id="IPR039425">
    <property type="entry name" value="RNA_pol_sigma-70-like"/>
</dbReference>
<dbReference type="SUPFAM" id="SSF88659">
    <property type="entry name" value="Sigma3 and sigma4 domains of RNA polymerase sigma factors"/>
    <property type="match status" value="1"/>
</dbReference>
<feature type="domain" description="RNA polymerase sigma factor 70 region 4 type 2" evidence="7">
    <location>
        <begin position="110"/>
        <end position="162"/>
    </location>
</feature>
<dbReference type="RefSeq" id="WP_316265615.1">
    <property type="nucleotide sequence ID" value="NZ_AP027742.1"/>
</dbReference>
<dbReference type="InterPro" id="IPR036388">
    <property type="entry name" value="WH-like_DNA-bd_sf"/>
</dbReference>
<dbReference type="EMBL" id="AP027742">
    <property type="protein sequence ID" value="BDZ78546.1"/>
    <property type="molecule type" value="Genomic_DNA"/>
</dbReference>
<accession>A0ABM8I5W5</accession>
<keyword evidence="4" id="KW-0238">DNA-binding</keyword>
<proteinExistence type="inferred from homology"/>
<feature type="domain" description="RNA polymerase sigma-70 region 2" evidence="6">
    <location>
        <begin position="22"/>
        <end position="88"/>
    </location>
</feature>
<organism evidence="8 9">
    <name type="scientific">Claveliimonas bilis</name>
    <dbReference type="NCBI Taxonomy" id="3028070"/>
    <lineage>
        <taxon>Bacteria</taxon>
        <taxon>Bacillati</taxon>
        <taxon>Bacillota</taxon>
        <taxon>Clostridia</taxon>
        <taxon>Lachnospirales</taxon>
        <taxon>Lachnospiraceae</taxon>
        <taxon>Claveliimonas</taxon>
    </lineage>
</organism>
<dbReference type="NCBIfam" id="TIGR02937">
    <property type="entry name" value="sigma70-ECF"/>
    <property type="match status" value="1"/>
</dbReference>